<comment type="caution">
    <text evidence="2">The sequence shown here is derived from an EMBL/GenBank/DDBJ whole genome shotgun (WGS) entry which is preliminary data.</text>
</comment>
<evidence type="ECO:0000313" key="3">
    <source>
        <dbReference type="Proteomes" id="UP000433101"/>
    </source>
</evidence>
<dbReference type="RefSeq" id="WP_160776847.1">
    <property type="nucleotide sequence ID" value="NZ_WUMV01000008.1"/>
</dbReference>
<reference evidence="2 3" key="1">
    <citation type="submission" date="2019-12" db="EMBL/GenBank/DDBJ databases">
        <authorList>
            <person name="Li M."/>
        </authorList>
    </citation>
    <scope>NUCLEOTIDE SEQUENCE [LARGE SCALE GENOMIC DNA]</scope>
    <source>
        <strain evidence="2 3">GBMRC 2046</strain>
    </source>
</reference>
<accession>A0A7X3LWZ3</accession>
<organism evidence="2 3">
    <name type="scientific">Stappia sediminis</name>
    <dbReference type="NCBI Taxonomy" id="2692190"/>
    <lineage>
        <taxon>Bacteria</taxon>
        <taxon>Pseudomonadati</taxon>
        <taxon>Pseudomonadota</taxon>
        <taxon>Alphaproteobacteria</taxon>
        <taxon>Hyphomicrobiales</taxon>
        <taxon>Stappiaceae</taxon>
        <taxon>Stappia</taxon>
    </lineage>
</organism>
<gene>
    <name evidence="2" type="ORF">GR183_16880</name>
</gene>
<keyword evidence="1" id="KW-1133">Transmembrane helix</keyword>
<name>A0A7X3LWZ3_9HYPH</name>
<dbReference type="EMBL" id="WUMV01000008">
    <property type="protein sequence ID" value="MXN66593.1"/>
    <property type="molecule type" value="Genomic_DNA"/>
</dbReference>
<keyword evidence="1" id="KW-0472">Membrane</keyword>
<protein>
    <recommendedName>
        <fullName evidence="4">DUF2946 domain-containing protein</fullName>
    </recommendedName>
</protein>
<proteinExistence type="predicted"/>
<dbReference type="Proteomes" id="UP000433101">
    <property type="component" value="Unassembled WGS sequence"/>
</dbReference>
<dbReference type="AlphaFoldDB" id="A0A7X3LWZ3"/>
<sequence>MDRLRHMTLRMIVVAAYATVMMVMGFLHQPVFADGGEDYAFANELEEYRLPDGTLPIICVTITEDREDQRPGESEEHRHRQIICEACLVNSGQIAAPAPPVLPLPAAERAERITIVRSQVPASRHAGGAGARAPPFTS</sequence>
<feature type="transmembrane region" description="Helical" evidence="1">
    <location>
        <begin position="7"/>
        <end position="27"/>
    </location>
</feature>
<evidence type="ECO:0000256" key="1">
    <source>
        <dbReference type="SAM" id="Phobius"/>
    </source>
</evidence>
<evidence type="ECO:0000313" key="2">
    <source>
        <dbReference type="EMBL" id="MXN66593.1"/>
    </source>
</evidence>
<evidence type="ECO:0008006" key="4">
    <source>
        <dbReference type="Google" id="ProtNLM"/>
    </source>
</evidence>
<keyword evidence="3" id="KW-1185">Reference proteome</keyword>
<keyword evidence="1" id="KW-0812">Transmembrane</keyword>